<dbReference type="Proteomes" id="UP000831390">
    <property type="component" value="Chromosome"/>
</dbReference>
<dbReference type="InterPro" id="IPR036583">
    <property type="entry name" value="23S_rRNA_IVS_sf"/>
</dbReference>
<keyword evidence="2" id="KW-1185">Reference proteome</keyword>
<dbReference type="Gene3D" id="1.20.1440.60">
    <property type="entry name" value="23S rRNA-intervening sequence"/>
    <property type="match status" value="1"/>
</dbReference>
<evidence type="ECO:0000313" key="2">
    <source>
        <dbReference type="Proteomes" id="UP000831390"/>
    </source>
</evidence>
<dbReference type="PANTHER" id="PTHR38471:SF2">
    <property type="entry name" value="FOUR HELIX BUNDLE PROTEIN"/>
    <property type="match status" value="1"/>
</dbReference>
<organism evidence="1 2">
    <name type="scientific">Hymenobacter monticola</name>
    <dbReference type="NCBI Taxonomy" id="1705399"/>
    <lineage>
        <taxon>Bacteria</taxon>
        <taxon>Pseudomonadati</taxon>
        <taxon>Bacteroidota</taxon>
        <taxon>Cytophagia</taxon>
        <taxon>Cytophagales</taxon>
        <taxon>Hymenobacteraceae</taxon>
        <taxon>Hymenobacter</taxon>
    </lineage>
</organism>
<dbReference type="CDD" id="cd16377">
    <property type="entry name" value="23S_rRNA_IVP_like"/>
    <property type="match status" value="1"/>
</dbReference>
<gene>
    <name evidence="1" type="ORF">MTP16_09000</name>
</gene>
<proteinExistence type="predicted"/>
<dbReference type="InterPro" id="IPR012657">
    <property type="entry name" value="23S_rRNA-intervening_sequence"/>
</dbReference>
<dbReference type="NCBIfam" id="TIGR02436">
    <property type="entry name" value="four helix bundle protein"/>
    <property type="match status" value="1"/>
</dbReference>
<dbReference type="EMBL" id="CP094534">
    <property type="protein sequence ID" value="UOE35767.1"/>
    <property type="molecule type" value="Genomic_DNA"/>
</dbReference>
<sequence>MTHRFKELKIWQAAIEIAGLTYEWCAGFPDAEKFGLISQMRRAAVSMPSNIAEGAGRDSQKDFARFLAIAKGSSYELETQFILAAKFNYITAEQLRFVSEKIDQWQRMMYTFRKTLIIEA</sequence>
<name>A0ABY4B9B6_9BACT</name>
<protein>
    <submittedName>
        <fullName evidence="1">Four helix bundle protein</fullName>
    </submittedName>
</protein>
<accession>A0ABY4B9B6</accession>
<dbReference type="PANTHER" id="PTHR38471">
    <property type="entry name" value="FOUR HELIX BUNDLE PROTEIN"/>
    <property type="match status" value="1"/>
</dbReference>
<evidence type="ECO:0000313" key="1">
    <source>
        <dbReference type="EMBL" id="UOE35767.1"/>
    </source>
</evidence>
<dbReference type="RefSeq" id="WP_243518517.1">
    <property type="nucleotide sequence ID" value="NZ_CP094534.1"/>
</dbReference>
<reference evidence="1 2" key="1">
    <citation type="submission" date="2022-03" db="EMBL/GenBank/DDBJ databases">
        <title>Hymenobactersp. isolated from the air.</title>
        <authorList>
            <person name="Won M."/>
            <person name="Kwon S.-W."/>
        </authorList>
    </citation>
    <scope>NUCLEOTIDE SEQUENCE [LARGE SCALE GENOMIC DNA]</scope>
    <source>
        <strain evidence="1 2">KACC 22596</strain>
    </source>
</reference>
<dbReference type="SUPFAM" id="SSF158446">
    <property type="entry name" value="IVS-encoded protein-like"/>
    <property type="match status" value="1"/>
</dbReference>
<dbReference type="Pfam" id="PF05635">
    <property type="entry name" value="23S_rRNA_IVP"/>
    <property type="match status" value="1"/>
</dbReference>